<name>A0A9R1C8I5_9BACT</name>
<sequence length="74" mass="8026">MTKEGPYGIDIDTMVRSDLKNVVDTAELKGLNKGIEQGAISERRKNAKAMKDLGMSLETIAKVTGMSVEDIAEL</sequence>
<gene>
    <name evidence="1" type="ORF">PRLR5076_08200</name>
</gene>
<reference evidence="1" key="1">
    <citation type="journal article" date="2022" name="Int. J. Syst. Evol. Microbiol.">
        <title>Prevotella lacticifex sp. nov., isolated from the rumen of cows.</title>
        <authorList>
            <person name="Shinkai T."/>
            <person name="Ikeyama N."/>
            <person name="Kumagai M."/>
            <person name="Ohmori H."/>
            <person name="Sakamoto M."/>
            <person name="Ohkuma M."/>
            <person name="Mitsumori M."/>
        </authorList>
    </citation>
    <scope>NUCLEOTIDE SEQUENCE</scope>
    <source>
        <strain evidence="1">R5076</strain>
    </source>
</reference>
<dbReference type="RefSeq" id="WP_223927098.1">
    <property type="nucleotide sequence ID" value="NZ_BPTU01000004.1"/>
</dbReference>
<evidence type="ECO:0000313" key="1">
    <source>
        <dbReference type="EMBL" id="GJG57969.1"/>
    </source>
</evidence>
<dbReference type="AlphaFoldDB" id="A0A9R1C8I5"/>
<accession>A0A9R1C8I5</accession>
<keyword evidence="2" id="KW-1185">Reference proteome</keyword>
<organism evidence="1 2">
    <name type="scientific">Prevotella lacticifex</name>
    <dbReference type="NCBI Taxonomy" id="2854755"/>
    <lineage>
        <taxon>Bacteria</taxon>
        <taxon>Pseudomonadati</taxon>
        <taxon>Bacteroidota</taxon>
        <taxon>Bacteroidia</taxon>
        <taxon>Bacteroidales</taxon>
        <taxon>Prevotellaceae</taxon>
        <taxon>Prevotella</taxon>
    </lineage>
</organism>
<comment type="caution">
    <text evidence="1">The sequence shown here is derived from an EMBL/GenBank/DDBJ whole genome shotgun (WGS) entry which is preliminary data.</text>
</comment>
<protein>
    <submittedName>
        <fullName evidence="1">Uncharacterized protein</fullName>
    </submittedName>
</protein>
<evidence type="ECO:0000313" key="2">
    <source>
        <dbReference type="Proteomes" id="UP000825483"/>
    </source>
</evidence>
<proteinExistence type="predicted"/>
<dbReference type="GeneID" id="72468872"/>
<dbReference type="EMBL" id="BPUB01000001">
    <property type="protein sequence ID" value="GJG57969.1"/>
    <property type="molecule type" value="Genomic_DNA"/>
</dbReference>
<dbReference type="Proteomes" id="UP000825483">
    <property type="component" value="Unassembled WGS sequence"/>
</dbReference>